<name>A0ACC3MTC0_9PEZI</name>
<keyword evidence="2" id="KW-1185">Reference proteome</keyword>
<dbReference type="EMBL" id="JAUTXU010000159">
    <property type="protein sequence ID" value="KAK3702839.1"/>
    <property type="molecule type" value="Genomic_DNA"/>
</dbReference>
<reference evidence="1" key="1">
    <citation type="submission" date="2023-07" db="EMBL/GenBank/DDBJ databases">
        <title>Black Yeasts Isolated from many extreme environments.</title>
        <authorList>
            <person name="Coleine C."/>
            <person name="Stajich J.E."/>
            <person name="Selbmann L."/>
        </authorList>
    </citation>
    <scope>NUCLEOTIDE SEQUENCE</scope>
    <source>
        <strain evidence="1">CCFEE 5714</strain>
    </source>
</reference>
<sequence>MAGAAKKRANQERPHHAGAQGSSSGETSSSGKATNSARSDGRSNRTTGSRRTGMDGNRDPDSPGAGSGAPERDPARSRPVIDERSMKESLGTAGFAIIRGQDVSRPFAARPPPSKVGTALKCGLNTFDADINSKARVYQFDVLVGNGVEKRGLIKKVWRSKAVEKALGKGFIFDDNKLAWSLNKVERELRITVDLDQEEGRTVRPGGKENKHRIVIRQTNHVYLEVLDAYMAGQCDFDNKCLEALTFLNHAIREYPALQYTQIKQSYFARGQERFTLGGAIEAFKGVYQSMRVVHGGPAMKGRLSLNIDVANGTFWTESMLHNAAKELTGKRDVNDLIIAVKNEKSPARDQLKKLRKLHVVANHRGGARDEYVIERLIYTSARDHKFEKDGKMVSIYDYFAKAFMVRLQHPDLPLCKMTKGKNTVLPMEVLKIEQNQRYNFKMDERQTSNMIKFAVEPPPKRWAAITHGLKMLDFARNPVLKTFGIEVNTSMKVVDGRLIPAPKVQFANGEAKPGTSGRWDLKGKKFLTPNTAPLKSWAVCVVPGRRGGKPDKAAVQNFVTELVKIYTLHGGRIENKQPSMAMAQGDDVGSWVTASWNAAGNQSNARPQLLVFVLPDKDSTTYGRIKRSAECRYGVVSQCMQYAHVQKAQGQYISNVCMKINAKLGGQTGRAVGAKSSGPGGQFTAPTAVIGADVSHGAPGAQTPSMAALTLSMDRLGVRYAAACETNGFRVEMITTDNIKSMLKPMLQTWVSQVGGGKFPSRIIYFRDGVSEGQYLHVLQQEVHAMKALLKSADPSLNVPFIVVVGGKRHHVRFFPQTGKGDRNENPLPGTLVETGVTNPFENDFYLNSHAAIKGTARPMHYHVLLNEVGMSNEELQTLIYEQCYGYIRATTPISQHPAIYYAHIASNRAVPHDPKWGGSSDGAPSVASRPRSGSQSGSQGARSGTRPGSSSGAPVEFDKLLPMPNQGGINTSMWYV</sequence>
<gene>
    <name evidence="1" type="primary">ago1_2</name>
    <name evidence="1" type="ORF">LTR37_014823</name>
</gene>
<evidence type="ECO:0000313" key="2">
    <source>
        <dbReference type="Proteomes" id="UP001281147"/>
    </source>
</evidence>
<comment type="caution">
    <text evidence="1">The sequence shown here is derived from an EMBL/GenBank/DDBJ whole genome shotgun (WGS) entry which is preliminary data.</text>
</comment>
<protein>
    <submittedName>
        <fullName evidence="1">Protein argonaute</fullName>
    </submittedName>
</protein>
<proteinExistence type="predicted"/>
<evidence type="ECO:0000313" key="1">
    <source>
        <dbReference type="EMBL" id="KAK3702839.1"/>
    </source>
</evidence>
<organism evidence="1 2">
    <name type="scientific">Vermiconidia calcicola</name>
    <dbReference type="NCBI Taxonomy" id="1690605"/>
    <lineage>
        <taxon>Eukaryota</taxon>
        <taxon>Fungi</taxon>
        <taxon>Dikarya</taxon>
        <taxon>Ascomycota</taxon>
        <taxon>Pezizomycotina</taxon>
        <taxon>Dothideomycetes</taxon>
        <taxon>Dothideomycetidae</taxon>
        <taxon>Mycosphaerellales</taxon>
        <taxon>Extremaceae</taxon>
        <taxon>Vermiconidia</taxon>
    </lineage>
</organism>
<dbReference type="Proteomes" id="UP001281147">
    <property type="component" value="Unassembled WGS sequence"/>
</dbReference>
<accession>A0ACC3MTC0</accession>